<feature type="domain" description="Major facilitator superfamily (MFS) profile" evidence="7">
    <location>
        <begin position="215"/>
        <end position="404"/>
    </location>
</feature>
<keyword evidence="2" id="KW-0813">Transport</keyword>
<dbReference type="AlphaFoldDB" id="A0A936K5Q5"/>
<evidence type="ECO:0000259" key="7">
    <source>
        <dbReference type="PROSITE" id="PS50850"/>
    </source>
</evidence>
<keyword evidence="3 6" id="KW-0812">Transmembrane</keyword>
<dbReference type="Gene3D" id="1.20.1250.20">
    <property type="entry name" value="MFS general substrate transporter like domains"/>
    <property type="match status" value="1"/>
</dbReference>
<comment type="subcellular location">
    <subcellularLocation>
        <location evidence="1">Membrane</location>
        <topology evidence="1">Multi-pass membrane protein</topology>
    </subcellularLocation>
</comment>
<gene>
    <name evidence="8" type="ORF">IPN91_06165</name>
</gene>
<feature type="transmembrane region" description="Helical" evidence="6">
    <location>
        <begin position="168"/>
        <end position="186"/>
    </location>
</feature>
<feature type="transmembrane region" description="Helical" evidence="6">
    <location>
        <begin position="215"/>
        <end position="237"/>
    </location>
</feature>
<keyword evidence="4 6" id="KW-1133">Transmembrane helix</keyword>
<accession>A0A936K5Q5</accession>
<feature type="transmembrane region" description="Helical" evidence="6">
    <location>
        <begin position="99"/>
        <end position="120"/>
    </location>
</feature>
<organism evidence="8 9">
    <name type="scientific">Candidatus Geothrix odensensis</name>
    <dbReference type="NCBI Taxonomy" id="2954440"/>
    <lineage>
        <taxon>Bacteria</taxon>
        <taxon>Pseudomonadati</taxon>
        <taxon>Acidobacteriota</taxon>
        <taxon>Holophagae</taxon>
        <taxon>Holophagales</taxon>
        <taxon>Holophagaceae</taxon>
        <taxon>Geothrix</taxon>
    </lineage>
</organism>
<dbReference type="Proteomes" id="UP000709959">
    <property type="component" value="Unassembled WGS sequence"/>
</dbReference>
<feature type="transmembrane region" description="Helical" evidence="6">
    <location>
        <begin position="35"/>
        <end position="53"/>
    </location>
</feature>
<feature type="transmembrane region" description="Helical" evidence="6">
    <location>
        <begin position="282"/>
        <end position="300"/>
    </location>
</feature>
<dbReference type="InterPro" id="IPR004752">
    <property type="entry name" value="AmpG_permease/AT-1"/>
</dbReference>
<dbReference type="InterPro" id="IPR036259">
    <property type="entry name" value="MFS_trans_sf"/>
</dbReference>
<keyword evidence="5 6" id="KW-0472">Membrane</keyword>
<feature type="transmembrane region" description="Helical" evidence="6">
    <location>
        <begin position="320"/>
        <end position="338"/>
    </location>
</feature>
<name>A0A936K5Q5_9BACT</name>
<feature type="transmembrane region" description="Helical" evidence="6">
    <location>
        <begin position="372"/>
        <end position="393"/>
    </location>
</feature>
<feature type="transmembrane region" description="Helical" evidence="6">
    <location>
        <begin position="257"/>
        <end position="275"/>
    </location>
</feature>
<dbReference type="GO" id="GO:0022857">
    <property type="term" value="F:transmembrane transporter activity"/>
    <property type="evidence" value="ECO:0007669"/>
    <property type="project" value="InterPro"/>
</dbReference>
<dbReference type="Pfam" id="PF07690">
    <property type="entry name" value="MFS_1"/>
    <property type="match status" value="1"/>
</dbReference>
<protein>
    <submittedName>
        <fullName evidence="8">MFS transporter</fullName>
    </submittedName>
</protein>
<dbReference type="NCBIfam" id="TIGR00901">
    <property type="entry name" value="2A0125"/>
    <property type="match status" value="1"/>
</dbReference>
<evidence type="ECO:0000313" key="8">
    <source>
        <dbReference type="EMBL" id="MBK8572226.1"/>
    </source>
</evidence>
<evidence type="ECO:0000256" key="6">
    <source>
        <dbReference type="SAM" id="Phobius"/>
    </source>
</evidence>
<dbReference type="PANTHER" id="PTHR12778">
    <property type="entry name" value="SOLUTE CARRIER FAMILY 33 ACETYL-COA TRANSPORTER -RELATED"/>
    <property type="match status" value="1"/>
</dbReference>
<dbReference type="InterPro" id="IPR011701">
    <property type="entry name" value="MFS"/>
</dbReference>
<sequence>MPSRRLLVLILLGFASGLPLFLTGSTLKAWMTDEGLSLGTIGLFSFVTLPYSLKVFWAPLVDRYALPGLGRRRGWLLATQAAMALALVLLARSEPHLDLLRVVILALAVAVASATFDIAVDAWRAEALEPKHLGLGNSIHIAAYRVAMLVSGGLALIVAQAYGWRVTYLGMAFLTVLGMAGTWLAQNTDAVAAAPRSLGEAITGPLRDLLERKGIGYLLAFAVFYKLGDWLAESMTIPFLLRGMGFTKMQIGSVQKTTAMVAIILGGLLGGWMLTRMSLRKALWICGFVQAGSILGFWAISLLGRHLPLLVAANSLENLAYGMGGSAFAALLMGSCNLKYTGTQYALFSALMALPRTLFAGGTGFLADRVGWTLYFPLCAAAAIPGLLLLLLWDRWGLPEASES</sequence>
<evidence type="ECO:0000256" key="2">
    <source>
        <dbReference type="ARBA" id="ARBA00022448"/>
    </source>
</evidence>
<dbReference type="GO" id="GO:0016020">
    <property type="term" value="C:membrane"/>
    <property type="evidence" value="ECO:0007669"/>
    <property type="project" value="UniProtKB-SubCell"/>
</dbReference>
<reference evidence="8 9" key="1">
    <citation type="submission" date="2020-10" db="EMBL/GenBank/DDBJ databases">
        <title>Connecting structure to function with the recovery of over 1000 high-quality activated sludge metagenome-assembled genomes encoding full-length rRNA genes using long-read sequencing.</title>
        <authorList>
            <person name="Singleton C.M."/>
            <person name="Petriglieri F."/>
            <person name="Kristensen J.M."/>
            <person name="Kirkegaard R.H."/>
            <person name="Michaelsen T.Y."/>
            <person name="Andersen M.H."/>
            <person name="Karst S.M."/>
            <person name="Dueholm M.S."/>
            <person name="Nielsen P.H."/>
            <person name="Albertsen M."/>
        </authorList>
    </citation>
    <scope>NUCLEOTIDE SEQUENCE [LARGE SCALE GENOMIC DNA]</scope>
    <source>
        <strain evidence="8">OdNE_18-Q3-R46-58_MAXAC.008</strain>
    </source>
</reference>
<dbReference type="EMBL" id="JADKCH010000004">
    <property type="protein sequence ID" value="MBK8572226.1"/>
    <property type="molecule type" value="Genomic_DNA"/>
</dbReference>
<proteinExistence type="predicted"/>
<feature type="transmembrane region" description="Helical" evidence="6">
    <location>
        <begin position="345"/>
        <end position="366"/>
    </location>
</feature>
<evidence type="ECO:0000256" key="4">
    <source>
        <dbReference type="ARBA" id="ARBA00022989"/>
    </source>
</evidence>
<feature type="transmembrane region" description="Helical" evidence="6">
    <location>
        <begin position="141"/>
        <end position="162"/>
    </location>
</feature>
<dbReference type="InterPro" id="IPR020846">
    <property type="entry name" value="MFS_dom"/>
</dbReference>
<dbReference type="PANTHER" id="PTHR12778:SF10">
    <property type="entry name" value="MAJOR FACILITATOR SUPERFAMILY DOMAIN-CONTAINING PROTEIN 3"/>
    <property type="match status" value="1"/>
</dbReference>
<comment type="caution">
    <text evidence="8">The sequence shown here is derived from an EMBL/GenBank/DDBJ whole genome shotgun (WGS) entry which is preliminary data.</text>
</comment>
<evidence type="ECO:0000256" key="3">
    <source>
        <dbReference type="ARBA" id="ARBA00022692"/>
    </source>
</evidence>
<dbReference type="PROSITE" id="PS50850">
    <property type="entry name" value="MFS"/>
    <property type="match status" value="1"/>
</dbReference>
<evidence type="ECO:0000256" key="1">
    <source>
        <dbReference type="ARBA" id="ARBA00004141"/>
    </source>
</evidence>
<dbReference type="SUPFAM" id="SSF103473">
    <property type="entry name" value="MFS general substrate transporter"/>
    <property type="match status" value="1"/>
</dbReference>
<evidence type="ECO:0000313" key="9">
    <source>
        <dbReference type="Proteomes" id="UP000709959"/>
    </source>
</evidence>
<evidence type="ECO:0000256" key="5">
    <source>
        <dbReference type="ARBA" id="ARBA00023136"/>
    </source>
</evidence>
<feature type="transmembrane region" description="Helical" evidence="6">
    <location>
        <begin position="74"/>
        <end position="93"/>
    </location>
</feature>